<dbReference type="InParanoid" id="A0A078ADU3"/>
<dbReference type="Proteomes" id="UP000039865">
    <property type="component" value="Unassembled WGS sequence"/>
</dbReference>
<accession>A0A078ADU3</accession>
<name>A0A078ADU3_STYLE</name>
<dbReference type="EMBL" id="CCKQ01007670">
    <property type="protein sequence ID" value="CDW79078.1"/>
    <property type="molecule type" value="Genomic_DNA"/>
</dbReference>
<evidence type="ECO:0000313" key="2">
    <source>
        <dbReference type="Proteomes" id="UP000039865"/>
    </source>
</evidence>
<reference evidence="1 2" key="1">
    <citation type="submission" date="2014-06" db="EMBL/GenBank/DDBJ databases">
        <authorList>
            <person name="Swart Estienne"/>
        </authorList>
    </citation>
    <scope>NUCLEOTIDE SEQUENCE [LARGE SCALE GENOMIC DNA]</scope>
    <source>
        <strain evidence="1 2">130c</strain>
    </source>
</reference>
<sequence length="79" mass="9408">MWENDKKFIRAVRECYANMQVSIDAGEEVDYSSHCIKETDALIKYTIKQMNKYRASHPQEVAEKKARNYNPKMPYFQNL</sequence>
<organism evidence="1 2">
    <name type="scientific">Stylonychia lemnae</name>
    <name type="common">Ciliate</name>
    <dbReference type="NCBI Taxonomy" id="5949"/>
    <lineage>
        <taxon>Eukaryota</taxon>
        <taxon>Sar</taxon>
        <taxon>Alveolata</taxon>
        <taxon>Ciliophora</taxon>
        <taxon>Intramacronucleata</taxon>
        <taxon>Spirotrichea</taxon>
        <taxon>Stichotrichia</taxon>
        <taxon>Sporadotrichida</taxon>
        <taxon>Oxytrichidae</taxon>
        <taxon>Stylonychinae</taxon>
        <taxon>Stylonychia</taxon>
    </lineage>
</organism>
<protein>
    <submittedName>
        <fullName evidence="1">Uncharacterized protein</fullName>
    </submittedName>
</protein>
<keyword evidence="2" id="KW-1185">Reference proteome</keyword>
<dbReference type="AlphaFoldDB" id="A0A078ADU3"/>
<proteinExistence type="predicted"/>
<gene>
    <name evidence="1" type="primary">Contig2793.g116</name>
    <name evidence="1" type="ORF">STYLEM_8064</name>
</gene>
<evidence type="ECO:0000313" key="1">
    <source>
        <dbReference type="EMBL" id="CDW79078.1"/>
    </source>
</evidence>